<keyword evidence="1" id="KW-1133">Transmembrane helix</keyword>
<evidence type="ECO:0000256" key="1">
    <source>
        <dbReference type="SAM" id="Phobius"/>
    </source>
</evidence>
<feature type="transmembrane region" description="Helical" evidence="1">
    <location>
        <begin position="42"/>
        <end position="60"/>
    </location>
</feature>
<gene>
    <name evidence="2" type="ORF">GDO81_004673</name>
</gene>
<dbReference type="Proteomes" id="UP000824782">
    <property type="component" value="Unassembled WGS sequence"/>
</dbReference>
<evidence type="ECO:0000313" key="3">
    <source>
        <dbReference type="Proteomes" id="UP000824782"/>
    </source>
</evidence>
<dbReference type="AlphaFoldDB" id="A0AAV7CHN5"/>
<dbReference type="EMBL" id="WNYA01000002">
    <property type="protein sequence ID" value="KAG8584577.1"/>
    <property type="molecule type" value="Genomic_DNA"/>
</dbReference>
<keyword evidence="1" id="KW-0472">Membrane</keyword>
<keyword evidence="1" id="KW-0812">Transmembrane</keyword>
<proteinExistence type="predicted"/>
<keyword evidence="3" id="KW-1185">Reference proteome</keyword>
<evidence type="ECO:0000313" key="2">
    <source>
        <dbReference type="EMBL" id="KAG8584577.1"/>
    </source>
</evidence>
<name>A0AAV7CHN5_ENGPU</name>
<comment type="caution">
    <text evidence="2">The sequence shown here is derived from an EMBL/GenBank/DDBJ whole genome shotgun (WGS) entry which is preliminary data.</text>
</comment>
<protein>
    <recommendedName>
        <fullName evidence="4">Secreted protein</fullName>
    </recommendedName>
</protein>
<accession>A0AAV7CHN5</accession>
<feature type="transmembrane region" description="Helical" evidence="1">
    <location>
        <begin position="12"/>
        <end position="30"/>
    </location>
</feature>
<evidence type="ECO:0008006" key="4">
    <source>
        <dbReference type="Google" id="ProtNLM"/>
    </source>
</evidence>
<reference evidence="2" key="1">
    <citation type="thesis" date="2020" institute="ProQuest LLC" country="789 East Eisenhower Parkway, Ann Arbor, MI, USA">
        <title>Comparative Genomics and Chromosome Evolution.</title>
        <authorList>
            <person name="Mudd A.B."/>
        </authorList>
    </citation>
    <scope>NUCLEOTIDE SEQUENCE</scope>
    <source>
        <strain evidence="2">237g6f4</strain>
        <tissue evidence="2">Blood</tissue>
    </source>
</reference>
<sequence length="72" mass="8496">MCPGCCQLSGLQLLWVLVMMTFIVRVASYCSTSIMNRALCQLSVLWYYECCFFFVSYQSYNSIFSYHQSWLM</sequence>
<organism evidence="2 3">
    <name type="scientific">Engystomops pustulosus</name>
    <name type="common">Tungara frog</name>
    <name type="synonym">Physalaemus pustulosus</name>
    <dbReference type="NCBI Taxonomy" id="76066"/>
    <lineage>
        <taxon>Eukaryota</taxon>
        <taxon>Metazoa</taxon>
        <taxon>Chordata</taxon>
        <taxon>Craniata</taxon>
        <taxon>Vertebrata</taxon>
        <taxon>Euteleostomi</taxon>
        <taxon>Amphibia</taxon>
        <taxon>Batrachia</taxon>
        <taxon>Anura</taxon>
        <taxon>Neobatrachia</taxon>
        <taxon>Hyloidea</taxon>
        <taxon>Leptodactylidae</taxon>
        <taxon>Leiuperinae</taxon>
        <taxon>Engystomops</taxon>
    </lineage>
</organism>